<dbReference type="OrthoDB" id="10439046at2759"/>
<keyword evidence="1" id="KW-0812">Transmembrane</keyword>
<gene>
    <name evidence="2" type="ORF">APUU_31355S</name>
</gene>
<accession>A0A7R7XKP2</accession>
<reference evidence="2" key="1">
    <citation type="submission" date="2021-01" db="EMBL/GenBank/DDBJ databases">
        <authorList>
            <consortium name="Aspergillus puulaauensis MK2 genome sequencing consortium"/>
            <person name="Kazuki M."/>
            <person name="Futagami T."/>
        </authorList>
    </citation>
    <scope>NUCLEOTIDE SEQUENCE</scope>
    <source>
        <strain evidence="2">MK2</strain>
    </source>
</reference>
<keyword evidence="1" id="KW-0472">Membrane</keyword>
<evidence type="ECO:0000313" key="3">
    <source>
        <dbReference type="Proteomes" id="UP000654913"/>
    </source>
</evidence>
<dbReference type="RefSeq" id="XP_041555324.1">
    <property type="nucleotide sequence ID" value="XM_041702549.1"/>
</dbReference>
<dbReference type="AlphaFoldDB" id="A0A7R7XKP2"/>
<dbReference type="KEGG" id="apuu:APUU_31355S"/>
<dbReference type="Proteomes" id="UP000654913">
    <property type="component" value="Chromosome 3"/>
</dbReference>
<keyword evidence="1" id="KW-1133">Transmembrane helix</keyword>
<reference evidence="2" key="2">
    <citation type="submission" date="2021-02" db="EMBL/GenBank/DDBJ databases">
        <title>Aspergillus puulaauensis MK2 genome sequence.</title>
        <authorList>
            <person name="Futagami T."/>
            <person name="Mori K."/>
            <person name="Kadooka C."/>
            <person name="Tanaka T."/>
        </authorList>
    </citation>
    <scope>NUCLEOTIDE SEQUENCE</scope>
    <source>
        <strain evidence="2">MK2</strain>
    </source>
</reference>
<feature type="transmembrane region" description="Helical" evidence="1">
    <location>
        <begin position="125"/>
        <end position="150"/>
    </location>
</feature>
<organism evidence="2 3">
    <name type="scientific">Aspergillus puulaauensis</name>
    <dbReference type="NCBI Taxonomy" id="1220207"/>
    <lineage>
        <taxon>Eukaryota</taxon>
        <taxon>Fungi</taxon>
        <taxon>Dikarya</taxon>
        <taxon>Ascomycota</taxon>
        <taxon>Pezizomycotina</taxon>
        <taxon>Eurotiomycetes</taxon>
        <taxon>Eurotiomycetidae</taxon>
        <taxon>Eurotiales</taxon>
        <taxon>Aspergillaceae</taxon>
        <taxon>Aspergillus</taxon>
    </lineage>
</organism>
<dbReference type="GeneID" id="64973135"/>
<evidence type="ECO:0000256" key="1">
    <source>
        <dbReference type="SAM" id="Phobius"/>
    </source>
</evidence>
<protein>
    <submittedName>
        <fullName evidence="2">Uncharacterized protein</fullName>
    </submittedName>
</protein>
<evidence type="ECO:0000313" key="2">
    <source>
        <dbReference type="EMBL" id="BCS23130.1"/>
    </source>
</evidence>
<keyword evidence="3" id="KW-1185">Reference proteome</keyword>
<name>A0A7R7XKP2_9EURO</name>
<sequence>MRVSTIVRDRNTKHEAMPVDFRITAIYPEDLEEWYRRVRQITDSVSQHSMAKYGDDEHDELEFEYDRQSFRVEESLDKEGLEHLKGQVWFTRVSPTQTRPGDVGNPSCRRRCCAREDEMTKNNQTIMIVILGVLLPVILLLLLLSAPAVMKLNCFGGPEN</sequence>
<dbReference type="EMBL" id="AP024445">
    <property type="protein sequence ID" value="BCS23130.1"/>
    <property type="molecule type" value="Genomic_DNA"/>
</dbReference>
<proteinExistence type="predicted"/>